<gene>
    <name evidence="1" type="ORF">F0225_16205</name>
</gene>
<dbReference type="RefSeq" id="WP_171361936.1">
    <property type="nucleotide sequence ID" value="NZ_VTXC01000053.1"/>
</dbReference>
<dbReference type="Proteomes" id="UP000565719">
    <property type="component" value="Unassembled WGS sequence"/>
</dbReference>
<comment type="caution">
    <text evidence="1">The sequence shown here is derived from an EMBL/GenBank/DDBJ whole genome shotgun (WGS) entry which is preliminary data.</text>
</comment>
<dbReference type="Gene3D" id="3.30.300.360">
    <property type="entry name" value="Protein of unknown function (DUF2498)"/>
    <property type="match status" value="1"/>
</dbReference>
<dbReference type="Pfam" id="PF10692">
    <property type="entry name" value="DUF2498"/>
    <property type="match status" value="1"/>
</dbReference>
<proteinExistence type="predicted"/>
<name>A0A7Y4EFW9_9VIBR</name>
<organism evidence="1 2">
    <name type="scientific">Vibrio pectenicida</name>
    <dbReference type="NCBI Taxonomy" id="62763"/>
    <lineage>
        <taxon>Bacteria</taxon>
        <taxon>Pseudomonadati</taxon>
        <taxon>Pseudomonadota</taxon>
        <taxon>Gammaproteobacteria</taxon>
        <taxon>Vibrionales</taxon>
        <taxon>Vibrionaceae</taxon>
        <taxon>Vibrio</taxon>
    </lineage>
</organism>
<dbReference type="NCBIfam" id="NF008265">
    <property type="entry name" value="PRK11037.1"/>
    <property type="match status" value="1"/>
</dbReference>
<evidence type="ECO:0000313" key="2">
    <source>
        <dbReference type="Proteomes" id="UP000565719"/>
    </source>
</evidence>
<dbReference type="InterPro" id="IPR038191">
    <property type="entry name" value="YciN_sf"/>
</dbReference>
<reference evidence="1 2" key="1">
    <citation type="submission" date="2019-09" db="EMBL/GenBank/DDBJ databases">
        <title>Draft genome sequencing and comparative genomics of hatchery-associated Vibrios.</title>
        <authorList>
            <person name="Kehlet-Delgado H."/>
            <person name="Mueller R.S."/>
        </authorList>
    </citation>
    <scope>NUCLEOTIDE SEQUENCE [LARGE SCALE GENOMIC DNA]</scope>
    <source>
        <strain evidence="1 2">99-46-Y</strain>
    </source>
</reference>
<dbReference type="EMBL" id="VTXC01000053">
    <property type="protein sequence ID" value="NOH72873.1"/>
    <property type="molecule type" value="Genomic_DNA"/>
</dbReference>
<sequence>MKRKKIISKFELLLIANHMIQEHHDYVIGMRVDQVNEKDDVLIFKGHHFLDDNGIPTEKTPKAFNMLKYLALHLSNEFTLNHS</sequence>
<protein>
    <submittedName>
        <fullName evidence="1">DUF2498 family protein</fullName>
    </submittedName>
</protein>
<accession>A0A7Y4EFW9</accession>
<dbReference type="AlphaFoldDB" id="A0A7Y4EFW9"/>
<dbReference type="InterPro" id="IPR019633">
    <property type="entry name" value="DUF2498"/>
</dbReference>
<evidence type="ECO:0000313" key="1">
    <source>
        <dbReference type="EMBL" id="NOH72873.1"/>
    </source>
</evidence>